<accession>A0A0K2CP72</accession>
<dbReference type="OrthoDB" id="17173at10239"/>
<dbReference type="KEGG" id="vg:26641433"/>
<sequence>MVTKKFKQNTRFVNGGVGMVNLIKIEKLEEMMKYEDPRTSEIHHSGKKWTRGVPIILVDKDGKTIVTDHWVYINKNDELVYNKAKNLWCQGSEFYDIGKSHIKEIYIVQAI</sequence>
<dbReference type="Proteomes" id="UP000202966">
    <property type="component" value="Segment"/>
</dbReference>
<dbReference type="GeneID" id="26641433"/>
<gene>
    <name evidence="1" type="ORF">OSIRIS_94</name>
</gene>
<protein>
    <submittedName>
        <fullName evidence="1">Uncharacterized protein</fullName>
    </submittedName>
</protein>
<reference evidence="1 2" key="1">
    <citation type="journal article" date="2015" name="Genome Announc.">
        <title>Genome Sequences of Five Additional Brevibacillus laterosporus Bacteriophages.</title>
        <authorList>
            <person name="Merrill B.D."/>
            <person name="Berg J.A."/>
            <person name="Graves K.A."/>
            <person name="Ward A.T."/>
            <person name="Hilton J.A."/>
            <person name="Wake B.N."/>
            <person name="Grose J.H."/>
            <person name="Breakwell D.P."/>
            <person name="Burnett S.H."/>
        </authorList>
    </citation>
    <scope>NUCLEOTIDE SEQUENCE [LARGE SCALE GENOMIC DNA]</scope>
</reference>
<dbReference type="RefSeq" id="YP_009215108.1">
    <property type="nucleotide sequence ID" value="NC_028969.1"/>
</dbReference>
<name>A0A0K2CP72_9CAUD</name>
<dbReference type="EMBL" id="KT151956">
    <property type="protein sequence ID" value="ALA07410.1"/>
    <property type="molecule type" value="Genomic_DNA"/>
</dbReference>
<organism evidence="1 2">
    <name type="scientific">Brevibacillus phage Osiris</name>
    <dbReference type="NCBI Taxonomy" id="1691955"/>
    <lineage>
        <taxon>Viruses</taxon>
        <taxon>Duplodnaviria</taxon>
        <taxon>Heunggongvirae</taxon>
        <taxon>Uroviricota</taxon>
        <taxon>Caudoviricetes</taxon>
        <taxon>Jimmervirus</taxon>
        <taxon>Jimmervirus osiris</taxon>
    </lineage>
</organism>
<keyword evidence="2" id="KW-1185">Reference proteome</keyword>
<evidence type="ECO:0000313" key="2">
    <source>
        <dbReference type="Proteomes" id="UP000202966"/>
    </source>
</evidence>
<evidence type="ECO:0000313" key="1">
    <source>
        <dbReference type="EMBL" id="ALA07410.1"/>
    </source>
</evidence>
<proteinExistence type="predicted"/>